<gene>
    <name evidence="2" type="ORF">RM609_33800</name>
</gene>
<keyword evidence="1" id="KW-0812">Transmembrane</keyword>
<comment type="caution">
    <text evidence="2">The sequence shown here is derived from an EMBL/GenBank/DDBJ whole genome shotgun (WGS) entry which is preliminary data.</text>
</comment>
<reference evidence="2" key="1">
    <citation type="submission" date="2024-05" db="EMBL/GenBank/DDBJ databases">
        <title>30 novel species of actinomycetes from the DSMZ collection.</title>
        <authorList>
            <person name="Nouioui I."/>
        </authorList>
    </citation>
    <scope>NUCLEOTIDE SEQUENCE</scope>
    <source>
        <strain evidence="2">DSM 40473</strain>
    </source>
</reference>
<evidence type="ECO:0000313" key="3">
    <source>
        <dbReference type="Proteomes" id="UP001180531"/>
    </source>
</evidence>
<feature type="transmembrane region" description="Helical" evidence="1">
    <location>
        <begin position="6"/>
        <end position="27"/>
    </location>
</feature>
<name>A0ABU2SYD8_9ACTN</name>
<protein>
    <submittedName>
        <fullName evidence="2">Uncharacterized protein</fullName>
    </submittedName>
</protein>
<organism evidence="2 3">
    <name type="scientific">Streptomyces hesseae</name>
    <dbReference type="NCBI Taxonomy" id="3075519"/>
    <lineage>
        <taxon>Bacteria</taxon>
        <taxon>Bacillati</taxon>
        <taxon>Actinomycetota</taxon>
        <taxon>Actinomycetes</taxon>
        <taxon>Kitasatosporales</taxon>
        <taxon>Streptomycetaceae</taxon>
        <taxon>Streptomyces</taxon>
    </lineage>
</organism>
<accession>A0ABU2SYD8</accession>
<dbReference type="Proteomes" id="UP001180531">
    <property type="component" value="Unassembled WGS sequence"/>
</dbReference>
<evidence type="ECO:0000256" key="1">
    <source>
        <dbReference type="SAM" id="Phobius"/>
    </source>
</evidence>
<dbReference type="PROSITE" id="PS51257">
    <property type="entry name" value="PROKAR_LIPOPROTEIN"/>
    <property type="match status" value="1"/>
</dbReference>
<keyword evidence="3" id="KW-1185">Reference proteome</keyword>
<keyword evidence="1" id="KW-1133">Transmembrane helix</keyword>
<keyword evidence="1" id="KW-0472">Membrane</keyword>
<sequence length="57" mass="6302">MRSWHIYLYPQSAVAVLLIIWSIACGIPHPEWVLHLLGAVPAPTDSSAIPLLRITRG</sequence>
<dbReference type="EMBL" id="JAVRFI010000044">
    <property type="protein sequence ID" value="MDT0454016.1"/>
    <property type="molecule type" value="Genomic_DNA"/>
</dbReference>
<evidence type="ECO:0000313" key="2">
    <source>
        <dbReference type="EMBL" id="MDT0454016.1"/>
    </source>
</evidence>
<proteinExistence type="predicted"/>
<dbReference type="RefSeq" id="WP_311616453.1">
    <property type="nucleotide sequence ID" value="NZ_JAVRFI010000044.1"/>
</dbReference>